<proteinExistence type="inferred from homology"/>
<dbReference type="PANTHER" id="PTHR10728:SF40">
    <property type="entry name" value="PATATIN FAMILY PROTEIN"/>
    <property type="match status" value="1"/>
</dbReference>
<keyword evidence="2 5" id="KW-0378">Hydrolase</keyword>
<comment type="similarity">
    <text evidence="1 6">Belongs to the lysophospholipase family.</text>
</comment>
<evidence type="ECO:0000256" key="1">
    <source>
        <dbReference type="ARBA" id="ARBA00008780"/>
    </source>
</evidence>
<evidence type="ECO:0000256" key="4">
    <source>
        <dbReference type="ARBA" id="ARBA00023098"/>
    </source>
</evidence>
<dbReference type="GO" id="GO:0004623">
    <property type="term" value="F:phospholipase A2 activity"/>
    <property type="evidence" value="ECO:0007669"/>
    <property type="project" value="TreeGrafter"/>
</dbReference>
<dbReference type="GO" id="GO:0004622">
    <property type="term" value="F:phosphatidylcholine lysophospholipase activity"/>
    <property type="evidence" value="ECO:0007669"/>
    <property type="project" value="UniProtKB-EC"/>
</dbReference>
<dbReference type="PANTHER" id="PTHR10728">
    <property type="entry name" value="CYTOSOLIC PHOSPHOLIPASE A2"/>
    <property type="match status" value="1"/>
</dbReference>
<dbReference type="Gene3D" id="3.40.1090.10">
    <property type="entry name" value="Cytosolic phospholipase A2 catalytic domain"/>
    <property type="match status" value="1"/>
</dbReference>
<dbReference type="GO" id="GO:0046475">
    <property type="term" value="P:glycerophospholipid catabolic process"/>
    <property type="evidence" value="ECO:0007669"/>
    <property type="project" value="TreeGrafter"/>
</dbReference>
<keyword evidence="4 5" id="KW-0443">Lipid metabolism</keyword>
<evidence type="ECO:0000313" key="10">
    <source>
        <dbReference type="Proteomes" id="UP001342314"/>
    </source>
</evidence>
<organism evidence="9 10">
    <name type="scientific">Rhodotorula paludigena</name>
    <dbReference type="NCBI Taxonomy" id="86838"/>
    <lineage>
        <taxon>Eukaryota</taxon>
        <taxon>Fungi</taxon>
        <taxon>Dikarya</taxon>
        <taxon>Basidiomycota</taxon>
        <taxon>Pucciniomycotina</taxon>
        <taxon>Microbotryomycetes</taxon>
        <taxon>Sporidiobolales</taxon>
        <taxon>Sporidiobolaceae</taxon>
        <taxon>Rhodotorula</taxon>
    </lineage>
</organism>
<evidence type="ECO:0000256" key="2">
    <source>
        <dbReference type="ARBA" id="ARBA00022801"/>
    </source>
</evidence>
<evidence type="ECO:0000259" key="8">
    <source>
        <dbReference type="PROSITE" id="PS51210"/>
    </source>
</evidence>
<dbReference type="EC" id="3.1.1.5" evidence="6"/>
<evidence type="ECO:0000256" key="7">
    <source>
        <dbReference type="SAM" id="MobiDB-lite"/>
    </source>
</evidence>
<evidence type="ECO:0000313" key="9">
    <source>
        <dbReference type="EMBL" id="GJN93623.1"/>
    </source>
</evidence>
<keyword evidence="10" id="KW-1185">Reference proteome</keyword>
<keyword evidence="3 5" id="KW-0442">Lipid degradation</keyword>
<dbReference type="GO" id="GO:0005829">
    <property type="term" value="C:cytosol"/>
    <property type="evidence" value="ECO:0007669"/>
    <property type="project" value="TreeGrafter"/>
</dbReference>
<protein>
    <recommendedName>
        <fullName evidence="6">Lysophospholipase</fullName>
        <ecNumber evidence="6">3.1.1.5</ecNumber>
    </recommendedName>
</protein>
<dbReference type="SMART" id="SM00022">
    <property type="entry name" value="PLAc"/>
    <property type="match status" value="1"/>
</dbReference>
<dbReference type="InterPro" id="IPR016035">
    <property type="entry name" value="Acyl_Trfase/lysoPLipase"/>
</dbReference>
<dbReference type="SUPFAM" id="SSF52151">
    <property type="entry name" value="FabD/lysophospholipase-like"/>
    <property type="match status" value="1"/>
</dbReference>
<dbReference type="InterPro" id="IPR002642">
    <property type="entry name" value="LysoPLipase_cat_dom"/>
</dbReference>
<evidence type="ECO:0000256" key="3">
    <source>
        <dbReference type="ARBA" id="ARBA00022963"/>
    </source>
</evidence>
<evidence type="ECO:0000256" key="6">
    <source>
        <dbReference type="RuleBase" id="RU362103"/>
    </source>
</evidence>
<feature type="region of interest" description="Disordered" evidence="7">
    <location>
        <begin position="630"/>
        <end position="703"/>
    </location>
</feature>
<dbReference type="PROSITE" id="PS51210">
    <property type="entry name" value="PLA2C"/>
    <property type="match status" value="1"/>
</dbReference>
<dbReference type="AlphaFoldDB" id="A0AAV5GYN6"/>
<dbReference type="Proteomes" id="UP001342314">
    <property type="component" value="Unassembled WGS sequence"/>
</dbReference>
<reference evidence="9 10" key="1">
    <citation type="submission" date="2021-12" db="EMBL/GenBank/DDBJ databases">
        <title>High titer production of polyol ester of fatty acids by Rhodotorula paludigena BS15 towards product separation-free biomass refinery.</title>
        <authorList>
            <person name="Mano J."/>
            <person name="Ono H."/>
            <person name="Tanaka T."/>
            <person name="Naito K."/>
            <person name="Sushida H."/>
            <person name="Ike M."/>
            <person name="Tokuyasu K."/>
            <person name="Kitaoka M."/>
        </authorList>
    </citation>
    <scope>NUCLEOTIDE SEQUENCE [LARGE SCALE GENOMIC DNA]</scope>
    <source>
        <strain evidence="9 10">BS15</strain>
    </source>
</reference>
<accession>A0AAV5GYN6</accession>
<sequence>MNRMIGTRTYQRRLVPRRWASSSSRSLSITRPAHSLVASSVLLAGAGLGVGIGLEGKRLGRETLAATRSLWSRSLRCDDQPAHSRQARAQEDAAAAAAAAKEDEGFLDKLRAIGIPNLPSPPSLSLPSVSLPDFSLSLPTIPIPDVSGALSSWRDSITSVTSTFSKLQDELSLGPDSTYGRIVAEGKDPAIHPELQWDATVRLGTDLPLSERAFLRNRRAHMRAAFARLIDVPLEDVDERDLPVVAIAASGGGYRAMLNTTASLEAAKETGLWDVTTFISSVSGSCWALNTLFSIGGGDISWTLRHLRSRVKEPFLRPETLVDLLDVDNGASRAILTAPILKDASTGGEISLVDAYGVFVSTRLYVPSPDLPPPPRPLSLRALKTSAQRDLTDDGKAPLPIYTTVRHDIPPPEELEAIERQGGEKAKERMTKAEYTWFETTPYEVGSDKLGAWIPTWALGRVFEDGRSAERVPELGIPVLSGIYASAFSASLFSYFLEVRPLLASLPLFSRIDDFVKSNAFKLDMIHPLPPAELPNFLYRLPSSSLSSPSSLPSSLTSARTLGFADAGINLNLPYLPLLRRQCDVVIALDASADSQDLWFQRAAEYSRQYEVEGRPGRWPRVDVEALFPRPADEGGEAEGAARKVDQAKKQERIAGPLRQRKGVDERNPEPVPLGSAPESAQHAAGEMDKSMPTSQASEPPLSRCSIWIGSTRAEDASSCRNDHPTVEQVASRDGIALAYVPLLPDAKFPNPLEVFSTWQFDYKEEETDKLIRLAKDNFKAGEEQLKTVLKGVWLRKRAQRLADEQQSGAAEA</sequence>
<feature type="domain" description="PLA2c" evidence="8">
    <location>
        <begin position="193"/>
        <end position="813"/>
    </location>
</feature>
<name>A0AAV5GYN6_9BASI</name>
<gene>
    <name evidence="9" type="ORF">Rhopal_006680-T1</name>
</gene>
<comment type="catalytic activity">
    <reaction evidence="6">
        <text>a 1-acyl-sn-glycero-3-phosphocholine + H2O = sn-glycerol 3-phosphocholine + a fatty acid + H(+)</text>
        <dbReference type="Rhea" id="RHEA:15177"/>
        <dbReference type="ChEBI" id="CHEBI:15377"/>
        <dbReference type="ChEBI" id="CHEBI:15378"/>
        <dbReference type="ChEBI" id="CHEBI:16870"/>
        <dbReference type="ChEBI" id="CHEBI:28868"/>
        <dbReference type="ChEBI" id="CHEBI:58168"/>
        <dbReference type="EC" id="3.1.1.5"/>
    </reaction>
</comment>
<dbReference type="EMBL" id="BQKY01000014">
    <property type="protein sequence ID" value="GJN93623.1"/>
    <property type="molecule type" value="Genomic_DNA"/>
</dbReference>
<evidence type="ECO:0000256" key="5">
    <source>
        <dbReference type="PROSITE-ProRule" id="PRU00555"/>
    </source>
</evidence>
<dbReference type="Pfam" id="PF01735">
    <property type="entry name" value="PLA2_B"/>
    <property type="match status" value="1"/>
</dbReference>
<comment type="caution">
    <text evidence="9">The sequence shown here is derived from an EMBL/GenBank/DDBJ whole genome shotgun (WGS) entry which is preliminary data.</text>
</comment>
<feature type="compositionally biased region" description="Basic and acidic residues" evidence="7">
    <location>
        <begin position="640"/>
        <end position="653"/>
    </location>
</feature>